<name>A0A9D1V9G4_9FIRM</name>
<dbReference type="InterPro" id="IPR039425">
    <property type="entry name" value="RNA_pol_sigma-70-like"/>
</dbReference>
<dbReference type="PANTHER" id="PTHR43133:SF8">
    <property type="entry name" value="RNA POLYMERASE SIGMA FACTOR HI_1459-RELATED"/>
    <property type="match status" value="1"/>
</dbReference>
<reference evidence="7" key="1">
    <citation type="journal article" date="2021" name="PeerJ">
        <title>Extensive microbial diversity within the chicken gut microbiome revealed by metagenomics and culture.</title>
        <authorList>
            <person name="Gilroy R."/>
            <person name="Ravi A."/>
            <person name="Getino M."/>
            <person name="Pursley I."/>
            <person name="Horton D.L."/>
            <person name="Alikhan N.F."/>
            <person name="Baker D."/>
            <person name="Gharbi K."/>
            <person name="Hall N."/>
            <person name="Watson M."/>
            <person name="Adriaenssens E.M."/>
            <person name="Foster-Nyarko E."/>
            <person name="Jarju S."/>
            <person name="Secka A."/>
            <person name="Antonio M."/>
            <person name="Oren A."/>
            <person name="Chaudhuri R.R."/>
            <person name="La Ragione R."/>
            <person name="Hildebrand F."/>
            <person name="Pallen M.J."/>
        </authorList>
    </citation>
    <scope>NUCLEOTIDE SEQUENCE</scope>
    <source>
        <strain evidence="7">811</strain>
    </source>
</reference>
<dbReference type="GO" id="GO:0016987">
    <property type="term" value="F:sigma factor activity"/>
    <property type="evidence" value="ECO:0007669"/>
    <property type="project" value="UniProtKB-KW"/>
</dbReference>
<protein>
    <submittedName>
        <fullName evidence="7">RNA polymerase sigma factor</fullName>
    </submittedName>
</protein>
<dbReference type="EMBL" id="DXFX01000099">
    <property type="protein sequence ID" value="HIX08343.1"/>
    <property type="molecule type" value="Genomic_DNA"/>
</dbReference>
<proteinExistence type="inferred from homology"/>
<dbReference type="InterPro" id="IPR013324">
    <property type="entry name" value="RNA_pol_sigma_r3/r4-like"/>
</dbReference>
<dbReference type="GO" id="GO:0006352">
    <property type="term" value="P:DNA-templated transcription initiation"/>
    <property type="evidence" value="ECO:0007669"/>
    <property type="project" value="InterPro"/>
</dbReference>
<dbReference type="Pfam" id="PF04542">
    <property type="entry name" value="Sigma70_r2"/>
    <property type="match status" value="1"/>
</dbReference>
<keyword evidence="5" id="KW-0804">Transcription</keyword>
<evidence type="ECO:0000256" key="5">
    <source>
        <dbReference type="ARBA" id="ARBA00023163"/>
    </source>
</evidence>
<sequence length="183" mass="20768">MEDGAILDLYFARDERAIGETDAKYGKKLGGLSFRITQDFREAEECVNDTYLAAWNAIPPARPVYFSAYLCKIVRNISYDVADKKRAQKRNAVLCPLDGELLEILPDNKGVDADAEELARCIGQFLKNSDKTSRILFVRRYFYADTMQSLARLAGMSVNAVTVKLSRMRKKLRAYLSEEGYEV</sequence>
<gene>
    <name evidence="7" type="ORF">H9741_07730</name>
</gene>
<evidence type="ECO:0000256" key="1">
    <source>
        <dbReference type="ARBA" id="ARBA00010641"/>
    </source>
</evidence>
<feature type="domain" description="RNA polymerase sigma-70 region 2" evidence="6">
    <location>
        <begin position="25"/>
        <end position="86"/>
    </location>
</feature>
<evidence type="ECO:0000259" key="6">
    <source>
        <dbReference type="Pfam" id="PF04542"/>
    </source>
</evidence>
<dbReference type="InterPro" id="IPR014284">
    <property type="entry name" value="RNA_pol_sigma-70_dom"/>
</dbReference>
<dbReference type="PANTHER" id="PTHR43133">
    <property type="entry name" value="RNA POLYMERASE ECF-TYPE SIGMA FACTO"/>
    <property type="match status" value="1"/>
</dbReference>
<evidence type="ECO:0000256" key="3">
    <source>
        <dbReference type="ARBA" id="ARBA00023082"/>
    </source>
</evidence>
<dbReference type="Proteomes" id="UP000824204">
    <property type="component" value="Unassembled WGS sequence"/>
</dbReference>
<dbReference type="SUPFAM" id="SSF88659">
    <property type="entry name" value="Sigma3 and sigma4 domains of RNA polymerase sigma factors"/>
    <property type="match status" value="1"/>
</dbReference>
<dbReference type="InterPro" id="IPR007627">
    <property type="entry name" value="RNA_pol_sigma70_r2"/>
</dbReference>
<dbReference type="SUPFAM" id="SSF88946">
    <property type="entry name" value="Sigma2 domain of RNA polymerase sigma factors"/>
    <property type="match status" value="1"/>
</dbReference>
<reference evidence="7" key="2">
    <citation type="submission" date="2021-04" db="EMBL/GenBank/DDBJ databases">
        <authorList>
            <person name="Gilroy R."/>
        </authorList>
    </citation>
    <scope>NUCLEOTIDE SEQUENCE</scope>
    <source>
        <strain evidence="7">811</strain>
    </source>
</reference>
<dbReference type="Gene3D" id="1.10.1740.10">
    <property type="match status" value="1"/>
</dbReference>
<evidence type="ECO:0000313" key="8">
    <source>
        <dbReference type="Proteomes" id="UP000824204"/>
    </source>
</evidence>
<dbReference type="GO" id="GO:0003677">
    <property type="term" value="F:DNA binding"/>
    <property type="evidence" value="ECO:0007669"/>
    <property type="project" value="UniProtKB-KW"/>
</dbReference>
<dbReference type="Gene3D" id="1.10.10.10">
    <property type="entry name" value="Winged helix-like DNA-binding domain superfamily/Winged helix DNA-binding domain"/>
    <property type="match status" value="1"/>
</dbReference>
<evidence type="ECO:0000313" key="7">
    <source>
        <dbReference type="EMBL" id="HIX08343.1"/>
    </source>
</evidence>
<keyword evidence="2" id="KW-0805">Transcription regulation</keyword>
<comment type="caution">
    <text evidence="7">The sequence shown here is derived from an EMBL/GenBank/DDBJ whole genome shotgun (WGS) entry which is preliminary data.</text>
</comment>
<dbReference type="InterPro" id="IPR036388">
    <property type="entry name" value="WH-like_DNA-bd_sf"/>
</dbReference>
<organism evidence="7 8">
    <name type="scientific">Candidatus Borkfalkia faecipullorum</name>
    <dbReference type="NCBI Taxonomy" id="2838510"/>
    <lineage>
        <taxon>Bacteria</taxon>
        <taxon>Bacillati</taxon>
        <taxon>Bacillota</taxon>
        <taxon>Clostridia</taxon>
        <taxon>Christensenellales</taxon>
        <taxon>Christensenellaceae</taxon>
        <taxon>Candidatus Borkfalkia</taxon>
    </lineage>
</organism>
<comment type="similarity">
    <text evidence="1">Belongs to the sigma-70 factor family. ECF subfamily.</text>
</comment>
<keyword evidence="3" id="KW-0731">Sigma factor</keyword>
<accession>A0A9D1V9G4</accession>
<keyword evidence="4" id="KW-0238">DNA-binding</keyword>
<dbReference type="NCBIfam" id="TIGR02937">
    <property type="entry name" value="sigma70-ECF"/>
    <property type="match status" value="1"/>
</dbReference>
<dbReference type="AlphaFoldDB" id="A0A9D1V9G4"/>
<evidence type="ECO:0000256" key="4">
    <source>
        <dbReference type="ARBA" id="ARBA00023125"/>
    </source>
</evidence>
<evidence type="ECO:0000256" key="2">
    <source>
        <dbReference type="ARBA" id="ARBA00023015"/>
    </source>
</evidence>
<dbReference type="InterPro" id="IPR013325">
    <property type="entry name" value="RNA_pol_sigma_r2"/>
</dbReference>